<gene>
    <name evidence="2" type="ORF">Pyn_18265</name>
</gene>
<reference evidence="2 3" key="1">
    <citation type="submission" date="2018-02" db="EMBL/GenBank/DDBJ databases">
        <title>Draft genome of wild Prunus yedoensis var. nudiflora.</title>
        <authorList>
            <person name="Baek S."/>
            <person name="Kim J.-H."/>
            <person name="Choi K."/>
            <person name="Kim G.-B."/>
            <person name="Cho A."/>
            <person name="Jang H."/>
            <person name="Shin C.-H."/>
            <person name="Yu H.-J."/>
            <person name="Mun J.-H."/>
        </authorList>
    </citation>
    <scope>NUCLEOTIDE SEQUENCE [LARGE SCALE GENOMIC DNA]</scope>
    <source>
        <strain evidence="3">cv. Jeju island</strain>
        <tissue evidence="2">Leaf</tissue>
    </source>
</reference>
<feature type="region of interest" description="Disordered" evidence="1">
    <location>
        <begin position="32"/>
        <end position="92"/>
    </location>
</feature>
<evidence type="ECO:0000313" key="3">
    <source>
        <dbReference type="Proteomes" id="UP000250321"/>
    </source>
</evidence>
<feature type="compositionally biased region" description="Low complexity" evidence="1">
    <location>
        <begin position="75"/>
        <end position="84"/>
    </location>
</feature>
<proteinExistence type="predicted"/>
<organism evidence="2 3">
    <name type="scientific">Prunus yedoensis var. nudiflora</name>
    <dbReference type="NCBI Taxonomy" id="2094558"/>
    <lineage>
        <taxon>Eukaryota</taxon>
        <taxon>Viridiplantae</taxon>
        <taxon>Streptophyta</taxon>
        <taxon>Embryophyta</taxon>
        <taxon>Tracheophyta</taxon>
        <taxon>Spermatophyta</taxon>
        <taxon>Magnoliopsida</taxon>
        <taxon>eudicotyledons</taxon>
        <taxon>Gunneridae</taxon>
        <taxon>Pentapetalae</taxon>
        <taxon>rosids</taxon>
        <taxon>fabids</taxon>
        <taxon>Rosales</taxon>
        <taxon>Rosaceae</taxon>
        <taxon>Amygdaloideae</taxon>
        <taxon>Amygdaleae</taxon>
        <taxon>Prunus</taxon>
    </lineage>
</organism>
<dbReference type="AlphaFoldDB" id="A0A314YQI4"/>
<name>A0A314YQI4_PRUYE</name>
<dbReference type="EMBL" id="PJQY01000910">
    <property type="protein sequence ID" value="PQQ06988.1"/>
    <property type="molecule type" value="Genomic_DNA"/>
</dbReference>
<keyword evidence="3" id="KW-1185">Reference proteome</keyword>
<comment type="caution">
    <text evidence="2">The sequence shown here is derived from an EMBL/GenBank/DDBJ whole genome shotgun (WGS) entry which is preliminary data.</text>
</comment>
<protein>
    <submittedName>
        <fullName evidence="2">Uncharacterized protein</fullName>
    </submittedName>
</protein>
<evidence type="ECO:0000313" key="2">
    <source>
        <dbReference type="EMBL" id="PQQ06988.1"/>
    </source>
</evidence>
<evidence type="ECO:0000256" key="1">
    <source>
        <dbReference type="SAM" id="MobiDB-lite"/>
    </source>
</evidence>
<accession>A0A314YQI4</accession>
<dbReference type="Proteomes" id="UP000250321">
    <property type="component" value="Unassembled WGS sequence"/>
</dbReference>
<sequence>MHERKAREDRTLGYQSCVFSILHFLQCHSLGPAGPRNSRSSARLPPEASIQEGFATNPISSGTESRAGRVEPEVPESAPAESTPGTSGKSHSMFAVMKKITKFFKL</sequence>